<keyword evidence="12" id="KW-1185">Reference proteome</keyword>
<accession>A0A7W9JKP7</accession>
<evidence type="ECO:0000256" key="3">
    <source>
        <dbReference type="ARBA" id="ARBA00022676"/>
    </source>
</evidence>
<dbReference type="InterPro" id="IPR001173">
    <property type="entry name" value="Glyco_trans_2-like"/>
</dbReference>
<dbReference type="GO" id="GO:0016757">
    <property type="term" value="F:glycosyltransferase activity"/>
    <property type="evidence" value="ECO:0007669"/>
    <property type="project" value="UniProtKB-KW"/>
</dbReference>
<comment type="pathway">
    <text evidence="7">Carotenoid biosynthesis; staphyloxanthin biosynthesis; staphyloxanthin from farnesyl diphosphate: step 4/5.</text>
</comment>
<evidence type="ECO:0000313" key="12">
    <source>
        <dbReference type="Proteomes" id="UP000567246"/>
    </source>
</evidence>
<dbReference type="PANTHER" id="PTHR43646">
    <property type="entry name" value="GLYCOSYLTRANSFERASE"/>
    <property type="match status" value="1"/>
</dbReference>
<protein>
    <recommendedName>
        <fullName evidence="9">4,4'-diaponeurosporenoate glycosyltransferase</fullName>
    </recommendedName>
</protein>
<keyword evidence="5" id="KW-0472">Membrane</keyword>
<dbReference type="InterPro" id="IPR029044">
    <property type="entry name" value="Nucleotide-diphossugar_trans"/>
</dbReference>
<organism evidence="11 12">
    <name type="scientific">Micrococcus endophyticus</name>
    <dbReference type="NCBI Taxonomy" id="455343"/>
    <lineage>
        <taxon>Bacteria</taxon>
        <taxon>Bacillati</taxon>
        <taxon>Actinomycetota</taxon>
        <taxon>Actinomycetes</taxon>
        <taxon>Micrococcales</taxon>
        <taxon>Micrococcaceae</taxon>
        <taxon>Micrococcus</taxon>
    </lineage>
</organism>
<evidence type="ECO:0000256" key="2">
    <source>
        <dbReference type="ARBA" id="ARBA00022475"/>
    </source>
</evidence>
<keyword evidence="3" id="KW-0328">Glycosyltransferase</keyword>
<feature type="domain" description="Glycosyltransferase 2-like" evidence="10">
    <location>
        <begin position="13"/>
        <end position="127"/>
    </location>
</feature>
<dbReference type="CDD" id="cd00761">
    <property type="entry name" value="Glyco_tranf_GTA_type"/>
    <property type="match status" value="1"/>
</dbReference>
<dbReference type="Gene3D" id="3.90.550.10">
    <property type="entry name" value="Spore Coat Polysaccharide Biosynthesis Protein SpsA, Chain A"/>
    <property type="match status" value="1"/>
</dbReference>
<dbReference type="EMBL" id="JACHMW010000001">
    <property type="protein sequence ID" value="MBB5849637.1"/>
    <property type="molecule type" value="Genomic_DNA"/>
</dbReference>
<reference evidence="11 12" key="1">
    <citation type="submission" date="2020-08" db="EMBL/GenBank/DDBJ databases">
        <title>Sequencing the genomes of 1000 actinobacteria strains.</title>
        <authorList>
            <person name="Klenk H.-P."/>
        </authorList>
    </citation>
    <scope>NUCLEOTIDE SEQUENCE [LARGE SCALE GENOMIC DNA]</scope>
    <source>
        <strain evidence="11 12">DSM 17945</strain>
    </source>
</reference>
<dbReference type="Proteomes" id="UP000567246">
    <property type="component" value="Unassembled WGS sequence"/>
</dbReference>
<sequence length="253" mass="27187">MSGGRPAGALTVSVVVPVLDDAAHLRECLRHLARQTRPADEVIVVDNGSADDSAAVAAEAGARVVHEPLRGIPAAAAAGYDAAVGDVILRCDADTRPPPDWVARAAGRFEAEPDLAALTGPGTFYDQPRLLARLRSRAYSAAYRFGAGAAVAGTALWGSNLGLRAEAWRAVRGRVHRRRPDVHDDLDLSFHLGLADVGSVVHDRRLHVGAAGRIFTSLPARVRQLRMAVTTLRLNWALLSPGMRWVRRARRSR</sequence>
<dbReference type="Pfam" id="PF00535">
    <property type="entry name" value="Glycos_transf_2"/>
    <property type="match status" value="1"/>
</dbReference>
<keyword evidence="2" id="KW-1003">Cell membrane</keyword>
<evidence type="ECO:0000313" key="11">
    <source>
        <dbReference type="EMBL" id="MBB5849637.1"/>
    </source>
</evidence>
<dbReference type="GO" id="GO:0005886">
    <property type="term" value="C:plasma membrane"/>
    <property type="evidence" value="ECO:0007669"/>
    <property type="project" value="UniProtKB-SubCell"/>
</dbReference>
<evidence type="ECO:0000256" key="5">
    <source>
        <dbReference type="ARBA" id="ARBA00023136"/>
    </source>
</evidence>
<comment type="caution">
    <text evidence="11">The sequence shown here is derived from an EMBL/GenBank/DDBJ whole genome shotgun (WGS) entry which is preliminary data.</text>
</comment>
<comment type="similarity">
    <text evidence="8">Belongs to the glycosyltransferase 2 family. CrtQ subfamily.</text>
</comment>
<evidence type="ECO:0000256" key="4">
    <source>
        <dbReference type="ARBA" id="ARBA00022679"/>
    </source>
</evidence>
<evidence type="ECO:0000256" key="9">
    <source>
        <dbReference type="ARBA" id="ARBA00040345"/>
    </source>
</evidence>
<proteinExistence type="inferred from homology"/>
<evidence type="ECO:0000256" key="1">
    <source>
        <dbReference type="ARBA" id="ARBA00004236"/>
    </source>
</evidence>
<evidence type="ECO:0000256" key="6">
    <source>
        <dbReference type="ARBA" id="ARBA00037281"/>
    </source>
</evidence>
<name>A0A7W9JKP7_9MICC</name>
<dbReference type="AlphaFoldDB" id="A0A7W9JKP7"/>
<comment type="subcellular location">
    <subcellularLocation>
        <location evidence="1">Cell membrane</location>
    </subcellularLocation>
</comment>
<evidence type="ECO:0000256" key="8">
    <source>
        <dbReference type="ARBA" id="ARBA00038120"/>
    </source>
</evidence>
<comment type="function">
    <text evidence="6">Catalyzes the glycosylation of 4,4'-diaponeurosporenoate, i.e. the esterification of glucose at the C1'' position with the carboxyl group of 4,4'-diaponeurosporenic acid, to form glycosyl-4,4'-diaponeurosporenoate. This is a step in the biosynthesis of staphyloxanthin, an orange pigment present in most staphylococci strains.</text>
</comment>
<gene>
    <name evidence="11" type="ORF">HDA33_002201</name>
</gene>
<dbReference type="SUPFAM" id="SSF53448">
    <property type="entry name" value="Nucleotide-diphospho-sugar transferases"/>
    <property type="match status" value="1"/>
</dbReference>
<keyword evidence="4 11" id="KW-0808">Transferase</keyword>
<dbReference type="PANTHER" id="PTHR43646:SF2">
    <property type="entry name" value="GLYCOSYLTRANSFERASE 2-LIKE DOMAIN-CONTAINING PROTEIN"/>
    <property type="match status" value="1"/>
</dbReference>
<evidence type="ECO:0000259" key="10">
    <source>
        <dbReference type="Pfam" id="PF00535"/>
    </source>
</evidence>
<evidence type="ECO:0000256" key="7">
    <source>
        <dbReference type="ARBA" id="ARBA00037904"/>
    </source>
</evidence>